<dbReference type="OrthoDB" id="305760at2"/>
<dbReference type="InterPro" id="IPR029044">
    <property type="entry name" value="Nucleotide-diphossugar_trans"/>
</dbReference>
<dbReference type="SUPFAM" id="SSF53448">
    <property type="entry name" value="Nucleotide-diphospho-sugar transferases"/>
    <property type="match status" value="1"/>
</dbReference>
<dbReference type="CDD" id="cd00761">
    <property type="entry name" value="Glyco_tranf_GTA_type"/>
    <property type="match status" value="1"/>
</dbReference>
<protein>
    <submittedName>
        <fullName evidence="2">Glycosyltransferase family 2 protein</fullName>
    </submittedName>
</protein>
<gene>
    <name evidence="2" type="ORF">EXM22_15580</name>
</gene>
<dbReference type="PANTHER" id="PTHR22916">
    <property type="entry name" value="GLYCOSYLTRANSFERASE"/>
    <property type="match status" value="1"/>
</dbReference>
<accession>A0A5C1QQ52</accession>
<name>A0A5C1QQ52_9SPIO</name>
<dbReference type="RefSeq" id="WP_149487404.1">
    <property type="nucleotide sequence ID" value="NZ_CP036150.1"/>
</dbReference>
<keyword evidence="3" id="KW-1185">Reference proteome</keyword>
<sequence length="295" mass="33645">MKTEFPLISAIIPVYNRPDQILDALKSILAQKYRPLEIIIGDDGSEDHTLDVIKSFLEDKHSGGDIPVHILELDHSGFPGAVRNRCAREASGEFLAFLDSDDLWLPEKLSHQFEALHKNKQCLISHTREEWNRRGKIISQAGMNHKREGFIFADALKKCIIGPSTVMISNELYQKTGGFRDDLEIAEDYEYWLRLTSSLDVGFLDEALTVKRAGHENQLSEKYGHIEIFRIRGLKDLVDQEFFTKPLLAKAARELSRKCMVYGRGCLKREKLDEGQEYLDMAGVYEVLADSKSEN</sequence>
<evidence type="ECO:0000313" key="2">
    <source>
        <dbReference type="EMBL" id="QEN09329.1"/>
    </source>
</evidence>
<feature type="domain" description="Glycosyltransferase 2-like" evidence="1">
    <location>
        <begin position="9"/>
        <end position="127"/>
    </location>
</feature>
<dbReference type="GO" id="GO:0016758">
    <property type="term" value="F:hexosyltransferase activity"/>
    <property type="evidence" value="ECO:0007669"/>
    <property type="project" value="UniProtKB-ARBA"/>
</dbReference>
<dbReference type="AlphaFoldDB" id="A0A5C1QQ52"/>
<dbReference type="KEGG" id="ock:EXM22_15580"/>
<dbReference type="Proteomes" id="UP000324209">
    <property type="component" value="Chromosome"/>
</dbReference>
<evidence type="ECO:0000313" key="3">
    <source>
        <dbReference type="Proteomes" id="UP000324209"/>
    </source>
</evidence>
<organism evidence="2 3">
    <name type="scientific">Oceanispirochaeta crateris</name>
    <dbReference type="NCBI Taxonomy" id="2518645"/>
    <lineage>
        <taxon>Bacteria</taxon>
        <taxon>Pseudomonadati</taxon>
        <taxon>Spirochaetota</taxon>
        <taxon>Spirochaetia</taxon>
        <taxon>Spirochaetales</taxon>
        <taxon>Spirochaetaceae</taxon>
        <taxon>Oceanispirochaeta</taxon>
    </lineage>
</organism>
<reference evidence="2 3" key="1">
    <citation type="submission" date="2019-02" db="EMBL/GenBank/DDBJ databases">
        <title>Complete Genome Sequence and Methylome Analysis of free living Spirochaetas.</title>
        <authorList>
            <person name="Fomenkov A."/>
            <person name="Dubinina G."/>
            <person name="Leshcheva N."/>
            <person name="Mikheeva N."/>
            <person name="Grabovich M."/>
            <person name="Vincze T."/>
            <person name="Roberts R.J."/>
        </authorList>
    </citation>
    <scope>NUCLEOTIDE SEQUENCE [LARGE SCALE GENOMIC DNA]</scope>
    <source>
        <strain evidence="2 3">K2</strain>
    </source>
</reference>
<proteinExistence type="predicted"/>
<dbReference type="Pfam" id="PF00535">
    <property type="entry name" value="Glycos_transf_2"/>
    <property type="match status" value="1"/>
</dbReference>
<evidence type="ECO:0000259" key="1">
    <source>
        <dbReference type="Pfam" id="PF00535"/>
    </source>
</evidence>
<dbReference type="Gene3D" id="3.90.550.10">
    <property type="entry name" value="Spore Coat Polysaccharide Biosynthesis Protein SpsA, Chain A"/>
    <property type="match status" value="1"/>
</dbReference>
<dbReference type="EMBL" id="CP036150">
    <property type="protein sequence ID" value="QEN09329.1"/>
    <property type="molecule type" value="Genomic_DNA"/>
</dbReference>
<keyword evidence="2" id="KW-0808">Transferase</keyword>
<dbReference type="InterPro" id="IPR001173">
    <property type="entry name" value="Glyco_trans_2-like"/>
</dbReference>
<dbReference type="PANTHER" id="PTHR22916:SF3">
    <property type="entry name" value="UDP-GLCNAC:BETAGAL BETA-1,3-N-ACETYLGLUCOSAMINYLTRANSFERASE-LIKE PROTEIN 1"/>
    <property type="match status" value="1"/>
</dbReference>